<name>A0A2N9X6B3_9NEIS</name>
<evidence type="ECO:0000256" key="1">
    <source>
        <dbReference type="SAM" id="MobiDB-lite"/>
    </source>
</evidence>
<organism evidence="2 3">
    <name type="scientific">Snodgrassella alvi</name>
    <dbReference type="NCBI Taxonomy" id="1196083"/>
    <lineage>
        <taxon>Bacteria</taxon>
        <taxon>Pseudomonadati</taxon>
        <taxon>Pseudomonadota</taxon>
        <taxon>Betaproteobacteria</taxon>
        <taxon>Neisseriales</taxon>
        <taxon>Neisseriaceae</taxon>
        <taxon>Snodgrassella</taxon>
    </lineage>
</organism>
<reference evidence="2" key="1">
    <citation type="journal article" date="2017" name="MBio">
        <title>Type VI secretion-mediated competition in the bee gut microbiome.</title>
        <authorList>
            <person name="Steele M.I."/>
            <person name="Kwong W.K."/>
            <person name="Powell J.E."/>
            <person name="Whiteley M."/>
            <person name="Moran N.A."/>
        </authorList>
    </citation>
    <scope>NUCLEOTIDE SEQUENCE [LARGE SCALE GENOMIC DNA]</scope>
    <source>
        <strain evidence="2">WkB273</strain>
    </source>
</reference>
<dbReference type="Proteomes" id="UP000230202">
    <property type="component" value="Unassembled WGS sequence"/>
</dbReference>
<sequence length="125" mass="13410">MTLEAKIDRTNDLLAKIMDVLISNSATPAKGAFKEDIKEPTPVAESKSIDAETSKKTPAAKPAANVTDGNIASIEEAKSAFVELLKIKGKKEGVEILQTLGVSKLPDLNPSQYGELVRLCRIAME</sequence>
<accession>A0A2N9X6B3</accession>
<proteinExistence type="predicted"/>
<dbReference type="RefSeq" id="WP_100152592.1">
    <property type="nucleotide sequence ID" value="NZ_MEIL01000029.1"/>
</dbReference>
<gene>
    <name evidence="2" type="ORF">BHC54_09405</name>
</gene>
<feature type="region of interest" description="Disordered" evidence="1">
    <location>
        <begin position="31"/>
        <end position="63"/>
    </location>
</feature>
<keyword evidence="3" id="KW-1185">Reference proteome</keyword>
<evidence type="ECO:0000313" key="2">
    <source>
        <dbReference type="EMBL" id="PIT38716.1"/>
    </source>
</evidence>
<dbReference type="AlphaFoldDB" id="A0A2N9X6B3"/>
<comment type="caution">
    <text evidence="2">The sequence shown here is derived from an EMBL/GenBank/DDBJ whole genome shotgun (WGS) entry which is preliminary data.</text>
</comment>
<protein>
    <submittedName>
        <fullName evidence="2">Uncharacterized protein</fullName>
    </submittedName>
</protein>
<dbReference type="EMBL" id="MEIL01000029">
    <property type="protein sequence ID" value="PIT38716.1"/>
    <property type="molecule type" value="Genomic_DNA"/>
</dbReference>
<evidence type="ECO:0000313" key="3">
    <source>
        <dbReference type="Proteomes" id="UP000230202"/>
    </source>
</evidence>